<comment type="caution">
    <text evidence="15">The sequence shown here is derived from an EMBL/GenBank/DDBJ whole genome shotgun (WGS) entry which is preliminary data.</text>
</comment>
<comment type="similarity">
    <text evidence="2 12">Belongs to the CDP-alcohol phosphatidyltransferase class-I family.</text>
</comment>
<evidence type="ECO:0000313" key="15">
    <source>
        <dbReference type="EMBL" id="MCG4616943.1"/>
    </source>
</evidence>
<evidence type="ECO:0000256" key="9">
    <source>
        <dbReference type="ARBA" id="ARBA00023209"/>
    </source>
</evidence>
<protein>
    <recommendedName>
        <fullName evidence="11">CDP-diacylglycerol--glycerol-3-phosphate 3-phosphatidyltransferase</fullName>
        <ecNumber evidence="11">2.7.8.5</ecNumber>
    </recommendedName>
</protein>
<dbReference type="InterPro" id="IPR048254">
    <property type="entry name" value="CDP_ALCOHOL_P_TRANSF_CS"/>
</dbReference>
<evidence type="ECO:0000256" key="4">
    <source>
        <dbReference type="ARBA" id="ARBA00022679"/>
    </source>
</evidence>
<feature type="transmembrane region" description="Helical" evidence="14">
    <location>
        <begin position="148"/>
        <end position="164"/>
    </location>
</feature>
<dbReference type="RefSeq" id="WP_238127379.1">
    <property type="nucleotide sequence ID" value="NZ_JAKNHJ010000001.1"/>
</dbReference>
<sequence>MESKEKPAPSSEKWRQIIPNALTIARIILVPVFIALMIMQHMRGSVSLLIVSLVVFCIASYTDHLDGKLARRWQVVSDFGKLVDPIADKALMISAFVLLSLFQNLWWWFTAVVILREVAVTLLRMYLLRSGVVLPASKGGKIKTSLQILMVFLWMLAGICYPFNTQVGVVIMYLAIAVLIAAFVATVLSGLVYFLDAHDNQKEQAKAADSGDKGEENTSLAKPDADTGKLGKGGQGADNAHLPDEDALEAKKTWEPRAKRAARRKEPKAQETTADRAAATTTDEPEVSDPKDREEEASVSLEETLGAASSKDKEGEPQRGGDRAAKFPSRRTRRARQAQKLGGEAAPHDEQQDSSRDNQHSPSPGRIPDLSAASASPTPSSEPETAEESPEPEASGLAQEETREETPRFAMTRSQLRRQMNQ</sequence>
<evidence type="ECO:0000256" key="7">
    <source>
        <dbReference type="ARBA" id="ARBA00023098"/>
    </source>
</evidence>
<feature type="compositionally biased region" description="Low complexity" evidence="13">
    <location>
        <begin position="270"/>
        <end position="282"/>
    </location>
</feature>
<dbReference type="Pfam" id="PF01066">
    <property type="entry name" value="CDP-OH_P_transf"/>
    <property type="match status" value="1"/>
</dbReference>
<keyword evidence="6 14" id="KW-1133">Transmembrane helix</keyword>
<feature type="compositionally biased region" description="Low complexity" evidence="13">
    <location>
        <begin position="371"/>
        <end position="383"/>
    </location>
</feature>
<comment type="subcellular location">
    <subcellularLocation>
        <location evidence="1">Membrane</location>
        <topology evidence="1">Multi-pass membrane protein</topology>
    </subcellularLocation>
</comment>
<evidence type="ECO:0000256" key="10">
    <source>
        <dbReference type="ARBA" id="ARBA00023264"/>
    </source>
</evidence>
<dbReference type="EC" id="2.7.8.5" evidence="11"/>
<reference evidence="15" key="1">
    <citation type="submission" date="2022-01" db="EMBL/GenBank/DDBJ databases">
        <title>Collection of gut derived symbiotic bacterial strains cultured from healthy donors.</title>
        <authorList>
            <person name="Lin H."/>
            <person name="Kohout C."/>
            <person name="Waligurski E."/>
            <person name="Pamer E.G."/>
        </authorList>
    </citation>
    <scope>NUCLEOTIDE SEQUENCE</scope>
    <source>
        <strain evidence="15">DFI.7.46</strain>
    </source>
</reference>
<proteinExistence type="inferred from homology"/>
<feature type="transmembrane region" description="Helical" evidence="14">
    <location>
        <begin position="170"/>
        <end position="195"/>
    </location>
</feature>
<dbReference type="EMBL" id="JAKNHJ010000001">
    <property type="protein sequence ID" value="MCG4616943.1"/>
    <property type="molecule type" value="Genomic_DNA"/>
</dbReference>
<evidence type="ECO:0000256" key="11">
    <source>
        <dbReference type="NCBIfam" id="TIGR00560"/>
    </source>
</evidence>
<evidence type="ECO:0000313" key="16">
    <source>
        <dbReference type="Proteomes" id="UP001200537"/>
    </source>
</evidence>
<accession>A0AAJ1F719</accession>
<dbReference type="InterPro" id="IPR043130">
    <property type="entry name" value="CDP-OH_PTrfase_TM_dom"/>
</dbReference>
<dbReference type="PANTHER" id="PTHR14269">
    <property type="entry name" value="CDP-DIACYLGLYCEROL--GLYCEROL-3-PHOSPHATE 3-PHOSPHATIDYLTRANSFERASE-RELATED"/>
    <property type="match status" value="1"/>
</dbReference>
<feature type="transmembrane region" description="Helical" evidence="14">
    <location>
        <begin position="105"/>
        <end position="127"/>
    </location>
</feature>
<dbReference type="PANTHER" id="PTHR14269:SF62">
    <property type="entry name" value="CDP-DIACYLGLYCEROL--GLYCEROL-3-PHOSPHATE 3-PHOSPHATIDYLTRANSFERASE 1, CHLOROPLASTIC"/>
    <property type="match status" value="1"/>
</dbReference>
<feature type="compositionally biased region" description="Basic and acidic residues" evidence="13">
    <location>
        <begin position="241"/>
        <end position="258"/>
    </location>
</feature>
<feature type="compositionally biased region" description="Basic residues" evidence="13">
    <location>
        <begin position="328"/>
        <end position="337"/>
    </location>
</feature>
<evidence type="ECO:0000256" key="3">
    <source>
        <dbReference type="ARBA" id="ARBA00022516"/>
    </source>
</evidence>
<dbReference type="PROSITE" id="PS00379">
    <property type="entry name" value="CDP_ALCOHOL_P_TRANSF"/>
    <property type="match status" value="1"/>
</dbReference>
<gene>
    <name evidence="15" type="primary">pgsA</name>
    <name evidence="15" type="ORF">L0M99_00335</name>
</gene>
<dbReference type="AlphaFoldDB" id="A0AAJ1F719"/>
<evidence type="ECO:0000256" key="1">
    <source>
        <dbReference type="ARBA" id="ARBA00004141"/>
    </source>
</evidence>
<evidence type="ECO:0000256" key="12">
    <source>
        <dbReference type="RuleBase" id="RU003750"/>
    </source>
</evidence>
<keyword evidence="9" id="KW-0594">Phospholipid biosynthesis</keyword>
<evidence type="ECO:0000256" key="6">
    <source>
        <dbReference type="ARBA" id="ARBA00022989"/>
    </source>
</evidence>
<keyword evidence="4 12" id="KW-0808">Transferase</keyword>
<dbReference type="Gene3D" id="1.20.120.1760">
    <property type="match status" value="1"/>
</dbReference>
<dbReference type="GO" id="GO:0046474">
    <property type="term" value="P:glycerophospholipid biosynthetic process"/>
    <property type="evidence" value="ECO:0007669"/>
    <property type="project" value="TreeGrafter"/>
</dbReference>
<keyword evidence="5 14" id="KW-0812">Transmembrane</keyword>
<keyword evidence="10" id="KW-1208">Phospholipid metabolism</keyword>
<evidence type="ECO:0000256" key="5">
    <source>
        <dbReference type="ARBA" id="ARBA00022692"/>
    </source>
</evidence>
<feature type="compositionally biased region" description="Basic and acidic residues" evidence="13">
    <location>
        <begin position="346"/>
        <end position="359"/>
    </location>
</feature>
<evidence type="ECO:0000256" key="2">
    <source>
        <dbReference type="ARBA" id="ARBA00010441"/>
    </source>
</evidence>
<dbReference type="GO" id="GO:0008444">
    <property type="term" value="F:CDP-diacylglycerol-glycerol-3-phosphate 3-phosphatidyltransferase activity"/>
    <property type="evidence" value="ECO:0007669"/>
    <property type="project" value="UniProtKB-UniRule"/>
</dbReference>
<feature type="compositionally biased region" description="Polar residues" evidence="13">
    <location>
        <begin position="412"/>
        <end position="422"/>
    </location>
</feature>
<feature type="transmembrane region" description="Helical" evidence="14">
    <location>
        <begin position="21"/>
        <end position="39"/>
    </location>
</feature>
<feature type="region of interest" description="Disordered" evidence="13">
    <location>
        <begin position="205"/>
        <end position="422"/>
    </location>
</feature>
<evidence type="ECO:0000256" key="14">
    <source>
        <dbReference type="SAM" id="Phobius"/>
    </source>
</evidence>
<dbReference type="InterPro" id="IPR050324">
    <property type="entry name" value="CDP-alcohol_PTase-I"/>
</dbReference>
<feature type="transmembrane region" description="Helical" evidence="14">
    <location>
        <begin position="45"/>
        <end position="62"/>
    </location>
</feature>
<dbReference type="InterPro" id="IPR004570">
    <property type="entry name" value="Phosphatidylglycerol_P_synth"/>
</dbReference>
<evidence type="ECO:0000256" key="8">
    <source>
        <dbReference type="ARBA" id="ARBA00023136"/>
    </source>
</evidence>
<dbReference type="InterPro" id="IPR000462">
    <property type="entry name" value="CDP-OH_P_trans"/>
</dbReference>
<feature type="compositionally biased region" description="Basic and acidic residues" evidence="13">
    <location>
        <begin position="205"/>
        <end position="216"/>
    </location>
</feature>
<name>A0AAJ1F719_9ACTO</name>
<feature type="compositionally biased region" description="Basic and acidic residues" evidence="13">
    <location>
        <begin position="310"/>
        <end position="325"/>
    </location>
</feature>
<dbReference type="GO" id="GO:0016020">
    <property type="term" value="C:membrane"/>
    <property type="evidence" value="ECO:0007669"/>
    <property type="project" value="UniProtKB-SubCell"/>
</dbReference>
<evidence type="ECO:0000256" key="13">
    <source>
        <dbReference type="SAM" id="MobiDB-lite"/>
    </source>
</evidence>
<organism evidence="15 16">
    <name type="scientific">Varibaculum cambriense</name>
    <dbReference type="NCBI Taxonomy" id="184870"/>
    <lineage>
        <taxon>Bacteria</taxon>
        <taxon>Bacillati</taxon>
        <taxon>Actinomycetota</taxon>
        <taxon>Actinomycetes</taxon>
        <taxon>Actinomycetales</taxon>
        <taxon>Actinomycetaceae</taxon>
        <taxon>Varibaculum</taxon>
    </lineage>
</organism>
<dbReference type="Proteomes" id="UP001200537">
    <property type="component" value="Unassembled WGS sequence"/>
</dbReference>
<keyword evidence="7" id="KW-0443">Lipid metabolism</keyword>
<keyword evidence="8 14" id="KW-0472">Membrane</keyword>
<keyword evidence="3" id="KW-0444">Lipid biosynthesis</keyword>
<dbReference type="NCBIfam" id="TIGR00560">
    <property type="entry name" value="pgsA"/>
    <property type="match status" value="1"/>
</dbReference>